<evidence type="ECO:0000313" key="4">
    <source>
        <dbReference type="Proteomes" id="UP000288388"/>
    </source>
</evidence>
<evidence type="ECO:0000256" key="1">
    <source>
        <dbReference type="ARBA" id="ARBA00023002"/>
    </source>
</evidence>
<comment type="caution">
    <text evidence="3">The sequence shown here is derived from an EMBL/GenBank/DDBJ whole genome shotgun (WGS) entry which is preliminary data.</text>
</comment>
<dbReference type="PANTHER" id="PTHR11699">
    <property type="entry name" value="ALDEHYDE DEHYDROGENASE-RELATED"/>
    <property type="match status" value="1"/>
</dbReference>
<name>A0A437UI02_ENTAV</name>
<dbReference type="RefSeq" id="WP_127979824.1">
    <property type="nucleotide sequence ID" value="NZ_JBPFKW010000300.1"/>
</dbReference>
<dbReference type="Proteomes" id="UP000288388">
    <property type="component" value="Unassembled WGS sequence"/>
</dbReference>
<dbReference type="EMBL" id="RYZS01000002">
    <property type="protein sequence ID" value="RVU93169.1"/>
    <property type="molecule type" value="Genomic_DNA"/>
</dbReference>
<dbReference type="Gene3D" id="3.40.605.10">
    <property type="entry name" value="Aldehyde Dehydrogenase, Chain A, domain 1"/>
    <property type="match status" value="1"/>
</dbReference>
<proteinExistence type="predicted"/>
<dbReference type="Pfam" id="PF00171">
    <property type="entry name" value="Aldedh"/>
    <property type="match status" value="1"/>
</dbReference>
<dbReference type="GO" id="GO:0016620">
    <property type="term" value="F:oxidoreductase activity, acting on the aldehyde or oxo group of donors, NAD or NADP as acceptor"/>
    <property type="evidence" value="ECO:0007669"/>
    <property type="project" value="InterPro"/>
</dbReference>
<accession>A0A437UI02</accession>
<sequence>MQFVDKDLKSIQEARILVESARDAHFLLREYDQETLDRMIQRMITEVHQLLPELAAFEVSVTGKGNEQDKTQLYQSFLAQFNDSLQEQVIGVLNTNGVPLSKIGIPFGVVAVILPAENIVLNALFATLSALKAGNTVIFIPPNKTEEAAAKLVEILNQANSGLPKSSFSHMENTTIEGVKALIEQEAVDLVINIGMADYFDLRAYPKPIIYGGCGSVPVFVERTANVSQAAQAIVSSRAFDNGLLPSAEQFVIAESVIAKEVKEQMVEAGAHFMSVAEEKQLLTKLFLSNEINPSIVGKDAQTIAGIAGFTVSEETKVLVSEQPYIFDENPFTTALKCPILTFYLESDWIHACDKCIQLLKEKRNGHTLAIHSNNQCIIKEFALKKPVGRMIVNAGASLAGIGIDSSLPVSLILGGMPTGRGFKAKNITAKDLTYVREIGYTSVKEPSKGVNKRISDEQLLIEKFLQKIIEQ</sequence>
<organism evidence="3 4">
    <name type="scientific">Enterococcus avium</name>
    <name type="common">Streptococcus avium</name>
    <dbReference type="NCBI Taxonomy" id="33945"/>
    <lineage>
        <taxon>Bacteria</taxon>
        <taxon>Bacillati</taxon>
        <taxon>Bacillota</taxon>
        <taxon>Bacilli</taxon>
        <taxon>Lactobacillales</taxon>
        <taxon>Enterococcaceae</taxon>
        <taxon>Enterococcus</taxon>
    </lineage>
</organism>
<evidence type="ECO:0000259" key="2">
    <source>
        <dbReference type="Pfam" id="PF00171"/>
    </source>
</evidence>
<dbReference type="InterPro" id="IPR016162">
    <property type="entry name" value="Ald_DH_N"/>
</dbReference>
<dbReference type="SUPFAM" id="SSF53720">
    <property type="entry name" value="ALDH-like"/>
    <property type="match status" value="1"/>
</dbReference>
<dbReference type="InterPro" id="IPR016163">
    <property type="entry name" value="Ald_DH_C"/>
</dbReference>
<dbReference type="AlphaFoldDB" id="A0A437UI02"/>
<evidence type="ECO:0000313" key="3">
    <source>
        <dbReference type="EMBL" id="RVU93169.1"/>
    </source>
</evidence>
<gene>
    <name evidence="3" type="ORF">EK398_22310</name>
</gene>
<feature type="domain" description="Aldehyde dehydrogenase" evidence="2">
    <location>
        <begin position="13"/>
        <end position="271"/>
    </location>
</feature>
<dbReference type="InterPro" id="IPR015590">
    <property type="entry name" value="Aldehyde_DH_dom"/>
</dbReference>
<reference evidence="3 4" key="1">
    <citation type="submission" date="2018-12" db="EMBL/GenBank/DDBJ databases">
        <title>A novel vanA-carrying plasmid in a clinical isolate of Enterococcus avium.</title>
        <authorList>
            <person name="Bernasconi O.J."/>
            <person name="Luzzaro F."/>
            <person name="Endimiani A."/>
        </authorList>
    </citation>
    <scope>NUCLEOTIDE SEQUENCE [LARGE SCALE GENOMIC DNA]</scope>
    <source>
        <strain evidence="3 4">LC0559/18</strain>
    </source>
</reference>
<keyword evidence="1" id="KW-0560">Oxidoreductase</keyword>
<dbReference type="InterPro" id="IPR016161">
    <property type="entry name" value="Ald_DH/histidinol_DH"/>
</dbReference>
<protein>
    <submittedName>
        <fullName evidence="3">Aldehyde dehydrogenase family protein</fullName>
    </submittedName>
</protein>
<dbReference type="Gene3D" id="3.40.309.10">
    <property type="entry name" value="Aldehyde Dehydrogenase, Chain A, domain 2"/>
    <property type="match status" value="1"/>
</dbReference>